<feature type="non-terminal residue" evidence="1">
    <location>
        <position position="1"/>
    </location>
</feature>
<name>A0A0V0GIX8_SOLCH</name>
<protein>
    <submittedName>
        <fullName evidence="1">Putative ovule protein</fullName>
    </submittedName>
</protein>
<dbReference type="AlphaFoldDB" id="A0A0V0GIX8"/>
<proteinExistence type="predicted"/>
<organism evidence="1">
    <name type="scientific">Solanum chacoense</name>
    <name type="common">Chaco potato</name>
    <dbReference type="NCBI Taxonomy" id="4108"/>
    <lineage>
        <taxon>Eukaryota</taxon>
        <taxon>Viridiplantae</taxon>
        <taxon>Streptophyta</taxon>
        <taxon>Embryophyta</taxon>
        <taxon>Tracheophyta</taxon>
        <taxon>Spermatophyta</taxon>
        <taxon>Magnoliopsida</taxon>
        <taxon>eudicotyledons</taxon>
        <taxon>Gunneridae</taxon>
        <taxon>Pentapetalae</taxon>
        <taxon>asterids</taxon>
        <taxon>lamiids</taxon>
        <taxon>Solanales</taxon>
        <taxon>Solanaceae</taxon>
        <taxon>Solanoideae</taxon>
        <taxon>Solaneae</taxon>
        <taxon>Solanum</taxon>
    </lineage>
</organism>
<accession>A0A0V0GIX8</accession>
<reference evidence="1" key="1">
    <citation type="submission" date="2015-12" db="EMBL/GenBank/DDBJ databases">
        <title>Gene expression during late stages of embryo sac development: a critical building block for successful pollen-pistil interactions.</title>
        <authorList>
            <person name="Liu Y."/>
            <person name="Joly V."/>
            <person name="Sabar M."/>
            <person name="Matton D.P."/>
        </authorList>
    </citation>
    <scope>NUCLEOTIDE SEQUENCE</scope>
</reference>
<sequence>VLGRYLSTHNISTNGPFLLRAKRAYESNDSSKIQENLNQSLFRNLELENSLVSVKYYCQTQNFCKRI</sequence>
<dbReference type="EMBL" id="GEDG01037337">
    <property type="protein sequence ID" value="JAP08191.1"/>
    <property type="molecule type" value="Transcribed_RNA"/>
</dbReference>
<evidence type="ECO:0000313" key="1">
    <source>
        <dbReference type="EMBL" id="JAP08191.1"/>
    </source>
</evidence>